<accession>A0A0E9RS67</accession>
<organism evidence="1">
    <name type="scientific">Anguilla anguilla</name>
    <name type="common">European freshwater eel</name>
    <name type="synonym">Muraena anguilla</name>
    <dbReference type="NCBI Taxonomy" id="7936"/>
    <lineage>
        <taxon>Eukaryota</taxon>
        <taxon>Metazoa</taxon>
        <taxon>Chordata</taxon>
        <taxon>Craniata</taxon>
        <taxon>Vertebrata</taxon>
        <taxon>Euteleostomi</taxon>
        <taxon>Actinopterygii</taxon>
        <taxon>Neopterygii</taxon>
        <taxon>Teleostei</taxon>
        <taxon>Anguilliformes</taxon>
        <taxon>Anguillidae</taxon>
        <taxon>Anguilla</taxon>
    </lineage>
</organism>
<dbReference type="AlphaFoldDB" id="A0A0E9RS67"/>
<reference evidence="1" key="1">
    <citation type="submission" date="2014-11" db="EMBL/GenBank/DDBJ databases">
        <authorList>
            <person name="Amaro Gonzalez C."/>
        </authorList>
    </citation>
    <scope>NUCLEOTIDE SEQUENCE</scope>
</reference>
<sequence length="109" mass="11914">MQKVKKGVVPETHSLVLSTHSLLQARLAPSGIQSPSRLNVKPRTGGAEAMVWERLAAAMVCPSKSHCESLSWHWLLPRHVTKLFLCRTGDCTTRDLDPSGCILVSAAVR</sequence>
<protein>
    <submittedName>
        <fullName evidence="1">Uncharacterized protein</fullName>
    </submittedName>
</protein>
<evidence type="ECO:0000313" key="1">
    <source>
        <dbReference type="EMBL" id="JAH32021.1"/>
    </source>
</evidence>
<reference evidence="1" key="2">
    <citation type="journal article" date="2015" name="Fish Shellfish Immunol.">
        <title>Early steps in the European eel (Anguilla anguilla)-Vibrio vulnificus interaction in the gills: Role of the RtxA13 toxin.</title>
        <authorList>
            <person name="Callol A."/>
            <person name="Pajuelo D."/>
            <person name="Ebbesson L."/>
            <person name="Teles M."/>
            <person name="MacKenzie S."/>
            <person name="Amaro C."/>
        </authorList>
    </citation>
    <scope>NUCLEOTIDE SEQUENCE</scope>
</reference>
<dbReference type="EMBL" id="GBXM01076556">
    <property type="protein sequence ID" value="JAH32021.1"/>
    <property type="molecule type" value="Transcribed_RNA"/>
</dbReference>
<proteinExistence type="predicted"/>
<name>A0A0E9RS67_ANGAN</name>